<gene>
    <name evidence="5" type="primary">degP</name>
    <name evidence="5" type="ORF">SCABRO_00203</name>
</gene>
<dbReference type="PRINTS" id="PR00834">
    <property type="entry name" value="PROTEASES2C"/>
</dbReference>
<dbReference type="Pfam" id="PF13180">
    <property type="entry name" value="PDZ_2"/>
    <property type="match status" value="2"/>
</dbReference>
<dbReference type="eggNOG" id="COG0265">
    <property type="taxonomic scope" value="Bacteria"/>
</dbReference>
<keyword evidence="5" id="KW-0346">Stress response</keyword>
<proteinExistence type="inferred from homology"/>
<dbReference type="InterPro" id="IPR009003">
    <property type="entry name" value="Peptidase_S1_PA"/>
</dbReference>
<dbReference type="SMART" id="SM00228">
    <property type="entry name" value="PDZ"/>
    <property type="match status" value="2"/>
</dbReference>
<sequence length="468" mass="50881">MPFSIMKKIERLMKLTLTNILFLLRHGRYYLLIIAILFISNSFPHESLANKTLSDTFVSIVKSTKAPVVNIRTTKILKNNIQNKGFRIKGQGSGVVYNKNGLIVTNKHVIKNAGEIIVRLYDGSEYKAEIVGTDERSDIAVLRIDAENLIPARFGNSDSLELGEIVLAIGNPVGLGQTVTSGIISAKGTSNLQITGFEDFVQTDATINPDSYGGPLVNMNGKVVGISTLLPEQTAGYFGISLAIPINVVHKIAGDLIKHGRITRGWLGVTAQPVTRELQKALGLKTDLGALVSDIEPGSSAANAGVKSGDVIIKYNGKKIKNLLHLRSLVKGTEINKEVEMTVLRDGLELILNTVILEAKKSEAKSKNDLFRNLGLAVQNLTGKLSINLGYKDEKGVIITNVQQGSPASKAGLTTGDLIVEVQHKPVTSSDELYQAILKIQNEEDILIFIKRPDKASKFIILKQEKDV</sequence>
<dbReference type="GO" id="GO:0004252">
    <property type="term" value="F:serine-type endopeptidase activity"/>
    <property type="evidence" value="ECO:0007669"/>
    <property type="project" value="InterPro"/>
</dbReference>
<reference evidence="5 6" key="1">
    <citation type="submission" date="2014-10" db="EMBL/GenBank/DDBJ databases">
        <title>Draft genome of anammox bacterium scalindua brodae, obtained using differential coverage binning of sequence data from two enrichment reactors.</title>
        <authorList>
            <person name="Speth D.R."/>
            <person name="Russ L."/>
            <person name="Kartal B."/>
            <person name="Op den Camp H.J."/>
            <person name="Dutilh B.E."/>
            <person name="Jetten M.S."/>
        </authorList>
    </citation>
    <scope>NUCLEOTIDE SEQUENCE [LARGE SCALE GENOMIC DNA]</scope>
    <source>
        <strain evidence="5">RU1</strain>
    </source>
</reference>
<organism evidence="5 6">
    <name type="scientific">Candidatus Scalindua brodae</name>
    <dbReference type="NCBI Taxonomy" id="237368"/>
    <lineage>
        <taxon>Bacteria</taxon>
        <taxon>Pseudomonadati</taxon>
        <taxon>Planctomycetota</taxon>
        <taxon>Candidatus Brocadiia</taxon>
        <taxon>Candidatus Brocadiales</taxon>
        <taxon>Candidatus Scalinduaceae</taxon>
        <taxon>Candidatus Scalindua</taxon>
    </lineage>
</organism>
<accession>A0A0B0ETR6</accession>
<evidence type="ECO:0000313" key="6">
    <source>
        <dbReference type="Proteomes" id="UP000030652"/>
    </source>
</evidence>
<dbReference type="SUPFAM" id="SSF50494">
    <property type="entry name" value="Trypsin-like serine proteases"/>
    <property type="match status" value="1"/>
</dbReference>
<evidence type="ECO:0000313" key="5">
    <source>
        <dbReference type="EMBL" id="KHE94065.1"/>
    </source>
</evidence>
<evidence type="ECO:0000259" key="4">
    <source>
        <dbReference type="PROSITE" id="PS50106"/>
    </source>
</evidence>
<evidence type="ECO:0000256" key="3">
    <source>
        <dbReference type="ARBA" id="ARBA00022801"/>
    </source>
</evidence>
<dbReference type="AlphaFoldDB" id="A0A0B0ETR6"/>
<dbReference type="PATRIC" id="fig|237368.3.peg.221"/>
<dbReference type="PANTHER" id="PTHR22939:SF129">
    <property type="entry name" value="SERINE PROTEASE HTRA2, MITOCHONDRIAL"/>
    <property type="match status" value="1"/>
</dbReference>
<comment type="caution">
    <text evidence="5">The sequence shown here is derived from an EMBL/GenBank/DDBJ whole genome shotgun (WGS) entry which is preliminary data.</text>
</comment>
<evidence type="ECO:0000256" key="2">
    <source>
        <dbReference type="ARBA" id="ARBA00022670"/>
    </source>
</evidence>
<dbReference type="EMBL" id="JRYO01000019">
    <property type="protein sequence ID" value="KHE94065.1"/>
    <property type="molecule type" value="Genomic_DNA"/>
</dbReference>
<dbReference type="CDD" id="cd10839">
    <property type="entry name" value="cpPDZ1_DegP-like"/>
    <property type="match status" value="1"/>
</dbReference>
<keyword evidence="3 5" id="KW-0378">Hydrolase</keyword>
<dbReference type="SUPFAM" id="SSF50156">
    <property type="entry name" value="PDZ domain-like"/>
    <property type="match status" value="2"/>
</dbReference>
<dbReference type="GO" id="GO:0006508">
    <property type="term" value="P:proteolysis"/>
    <property type="evidence" value="ECO:0007669"/>
    <property type="project" value="UniProtKB-KW"/>
</dbReference>
<dbReference type="EC" id="3.4.21.-" evidence="5"/>
<dbReference type="InterPro" id="IPR001478">
    <property type="entry name" value="PDZ"/>
</dbReference>
<dbReference type="Pfam" id="PF13365">
    <property type="entry name" value="Trypsin_2"/>
    <property type="match status" value="1"/>
</dbReference>
<protein>
    <submittedName>
        <fullName evidence="5">Heat shock protease DegP/HtrA</fullName>
        <ecNumber evidence="5">3.4.21.-</ecNumber>
    </submittedName>
</protein>
<keyword evidence="2 5" id="KW-0645">Protease</keyword>
<dbReference type="PANTHER" id="PTHR22939">
    <property type="entry name" value="SERINE PROTEASE FAMILY S1C HTRA-RELATED"/>
    <property type="match status" value="1"/>
</dbReference>
<comment type="similarity">
    <text evidence="1">Belongs to the peptidase S1C family.</text>
</comment>
<dbReference type="Gene3D" id="2.40.10.120">
    <property type="match status" value="1"/>
</dbReference>
<dbReference type="Gene3D" id="2.30.42.10">
    <property type="match status" value="2"/>
</dbReference>
<dbReference type="PROSITE" id="PS50106">
    <property type="entry name" value="PDZ"/>
    <property type="match status" value="2"/>
</dbReference>
<feature type="domain" description="PDZ" evidence="4">
    <location>
        <begin position="356"/>
        <end position="465"/>
    </location>
</feature>
<dbReference type="InterPro" id="IPR036034">
    <property type="entry name" value="PDZ_sf"/>
</dbReference>
<dbReference type="InterPro" id="IPR001940">
    <property type="entry name" value="Peptidase_S1C"/>
</dbReference>
<name>A0A0B0ETR6_9BACT</name>
<feature type="domain" description="PDZ" evidence="4">
    <location>
        <begin position="256"/>
        <end position="347"/>
    </location>
</feature>
<evidence type="ECO:0000256" key="1">
    <source>
        <dbReference type="ARBA" id="ARBA00010541"/>
    </source>
</evidence>
<dbReference type="Proteomes" id="UP000030652">
    <property type="component" value="Unassembled WGS sequence"/>
</dbReference>